<evidence type="ECO:0000259" key="1">
    <source>
        <dbReference type="PROSITE" id="PS50105"/>
    </source>
</evidence>
<gene>
    <name evidence="2" type="ORF">APZ42_002931</name>
</gene>
<reference evidence="2 3" key="1">
    <citation type="submission" date="2016-03" db="EMBL/GenBank/DDBJ databases">
        <title>EvidentialGene: Evidence-directed Construction of Genes on Genomes.</title>
        <authorList>
            <person name="Gilbert D.G."/>
            <person name="Choi J.-H."/>
            <person name="Mockaitis K."/>
            <person name="Colbourne J."/>
            <person name="Pfrender M."/>
        </authorList>
    </citation>
    <scope>NUCLEOTIDE SEQUENCE [LARGE SCALE GENOMIC DNA]</scope>
    <source>
        <strain evidence="2 3">Xinb3</strain>
        <tissue evidence="2">Complete organism</tissue>
    </source>
</reference>
<comment type="caution">
    <text evidence="2">The sequence shown here is derived from an EMBL/GenBank/DDBJ whole genome shotgun (WGS) entry which is preliminary data.</text>
</comment>
<dbReference type="PROSITE" id="PS50105">
    <property type="entry name" value="SAM_DOMAIN"/>
    <property type="match status" value="1"/>
</dbReference>
<dbReference type="Proteomes" id="UP000076858">
    <property type="component" value="Unassembled WGS sequence"/>
</dbReference>
<sequence>MGSKLFAILFWDRGAISQWTSTHVVEWMAALNLYRYAELFRSKDIKGVDLLSLDKDKLT</sequence>
<protein>
    <recommendedName>
        <fullName evidence="1">SAM domain-containing protein</fullName>
    </recommendedName>
</protein>
<dbReference type="STRING" id="35525.A0A162C3Y1"/>
<dbReference type="SUPFAM" id="SSF47769">
    <property type="entry name" value="SAM/Pointed domain"/>
    <property type="match status" value="1"/>
</dbReference>
<dbReference type="InterPro" id="IPR001660">
    <property type="entry name" value="SAM"/>
</dbReference>
<dbReference type="OrthoDB" id="3175255at2759"/>
<dbReference type="EMBL" id="LRGB01008957">
    <property type="protein sequence ID" value="KZS00681.1"/>
    <property type="molecule type" value="Genomic_DNA"/>
</dbReference>
<feature type="non-terminal residue" evidence="2">
    <location>
        <position position="59"/>
    </location>
</feature>
<dbReference type="InterPro" id="IPR013761">
    <property type="entry name" value="SAM/pointed_sf"/>
</dbReference>
<dbReference type="Pfam" id="PF07647">
    <property type="entry name" value="SAM_2"/>
    <property type="match status" value="1"/>
</dbReference>
<dbReference type="Gene3D" id="1.10.150.50">
    <property type="entry name" value="Transcription Factor, Ets-1"/>
    <property type="match status" value="1"/>
</dbReference>
<evidence type="ECO:0000313" key="3">
    <source>
        <dbReference type="Proteomes" id="UP000076858"/>
    </source>
</evidence>
<accession>A0A162C3Y1</accession>
<dbReference type="AlphaFoldDB" id="A0A162C3Y1"/>
<feature type="domain" description="SAM" evidence="1">
    <location>
        <begin position="19"/>
        <end position="59"/>
    </location>
</feature>
<keyword evidence="3" id="KW-1185">Reference proteome</keyword>
<organism evidence="2 3">
    <name type="scientific">Daphnia magna</name>
    <dbReference type="NCBI Taxonomy" id="35525"/>
    <lineage>
        <taxon>Eukaryota</taxon>
        <taxon>Metazoa</taxon>
        <taxon>Ecdysozoa</taxon>
        <taxon>Arthropoda</taxon>
        <taxon>Crustacea</taxon>
        <taxon>Branchiopoda</taxon>
        <taxon>Diplostraca</taxon>
        <taxon>Cladocera</taxon>
        <taxon>Anomopoda</taxon>
        <taxon>Daphniidae</taxon>
        <taxon>Daphnia</taxon>
    </lineage>
</organism>
<proteinExistence type="predicted"/>
<evidence type="ECO:0000313" key="2">
    <source>
        <dbReference type="EMBL" id="KZS00681.1"/>
    </source>
</evidence>
<name>A0A162C3Y1_9CRUS</name>